<accession>A0A268EPY4</accession>
<keyword evidence="8 16" id="KW-0274">FAD</keyword>
<evidence type="ECO:0000256" key="15">
    <source>
        <dbReference type="ARBA" id="ARBA00048914"/>
    </source>
</evidence>
<comment type="cofactor">
    <cofactor evidence="1 16">
        <name>FAD</name>
        <dbReference type="ChEBI" id="CHEBI:57692"/>
    </cofactor>
</comment>
<gene>
    <name evidence="16" type="primary">murB</name>
    <name evidence="19" type="ORF">CHH67_16230</name>
    <name evidence="18" type="ORF">GNP94_23890</name>
</gene>
<dbReference type="GO" id="GO:0071949">
    <property type="term" value="F:FAD binding"/>
    <property type="evidence" value="ECO:0007669"/>
    <property type="project" value="InterPro"/>
</dbReference>
<evidence type="ECO:0000256" key="7">
    <source>
        <dbReference type="ARBA" id="ARBA00022630"/>
    </source>
</evidence>
<dbReference type="InterPro" id="IPR036635">
    <property type="entry name" value="MurB_C_sf"/>
</dbReference>
<evidence type="ECO:0000256" key="6">
    <source>
        <dbReference type="ARBA" id="ARBA00022618"/>
    </source>
</evidence>
<dbReference type="InterPro" id="IPR016167">
    <property type="entry name" value="FAD-bd_PCMH_sub1"/>
</dbReference>
<dbReference type="EC" id="1.3.1.98" evidence="16"/>
<dbReference type="Gene3D" id="3.90.78.10">
    <property type="entry name" value="UDP-N-acetylenolpyruvoylglucosamine reductase, C-terminal domain"/>
    <property type="match status" value="1"/>
</dbReference>
<comment type="pathway">
    <text evidence="4 16">Cell wall biogenesis; peptidoglycan biosynthesis.</text>
</comment>
<dbReference type="InterPro" id="IPR016169">
    <property type="entry name" value="FAD-bd_PCMH_sub2"/>
</dbReference>
<evidence type="ECO:0000256" key="2">
    <source>
        <dbReference type="ARBA" id="ARBA00003921"/>
    </source>
</evidence>
<evidence type="ECO:0000313" key="18">
    <source>
        <dbReference type="EMBL" id="MUG69000.1"/>
    </source>
</evidence>
<dbReference type="OrthoDB" id="9804753at2"/>
<dbReference type="InterPro" id="IPR036318">
    <property type="entry name" value="FAD-bd_PCMH-like_sf"/>
</dbReference>
<dbReference type="PANTHER" id="PTHR21071">
    <property type="entry name" value="UDP-N-ACETYLENOLPYRUVOYLGLUCOSAMINE REDUCTASE"/>
    <property type="match status" value="1"/>
</dbReference>
<dbReference type="EMBL" id="NPBY01000047">
    <property type="protein sequence ID" value="PAD75165.1"/>
    <property type="molecule type" value="Genomic_DNA"/>
</dbReference>
<evidence type="ECO:0000256" key="16">
    <source>
        <dbReference type="HAMAP-Rule" id="MF_00037"/>
    </source>
</evidence>
<keyword evidence="11 16" id="KW-0573">Peptidoglycan synthesis</keyword>
<evidence type="ECO:0000256" key="13">
    <source>
        <dbReference type="ARBA" id="ARBA00023306"/>
    </source>
</evidence>
<keyword evidence="6 16" id="KW-0132">Cell division</keyword>
<dbReference type="PROSITE" id="PS51387">
    <property type="entry name" value="FAD_PCMH"/>
    <property type="match status" value="1"/>
</dbReference>
<evidence type="ECO:0000313" key="21">
    <source>
        <dbReference type="Proteomes" id="UP000435177"/>
    </source>
</evidence>
<evidence type="ECO:0000256" key="11">
    <source>
        <dbReference type="ARBA" id="ARBA00022984"/>
    </source>
</evidence>
<sequence>MNVHNSAVERLCRRNVPLAKFSTYGIGGNANYLAMPETSEELAELLQDCKRRGMPWFIFGMGSNILFPDEPGRDTVFITLKNMAEIKANEDRWYVSAGTPMSLLSLLGLVGGTDMLDFTFLLPGCLGAGIYMNAKYNAQQICDIVDVVYYIDTEDPSLQVRSISAEDCRFAYKQSIFQQHPWIVLGADLKLCVSSEEQVRTAAVLLAEWKARGSHPSSLPSFFSFFLGEIHSLAGRGIQTPQTMLDIIRYRTGKKHFDYPSCGSVFKNNYDYGVATGFLVDKLNLKGTEHGGAIISPHHGNMILNYNQATAADVIYLINLITEAVHKEFGFVPEPEIVLVEEKDKNSL</sequence>
<comment type="catalytic activity">
    <reaction evidence="15 16">
        <text>UDP-N-acetyl-alpha-D-muramate + NADP(+) = UDP-N-acetyl-3-O-(1-carboxyvinyl)-alpha-D-glucosamine + NADPH + H(+)</text>
        <dbReference type="Rhea" id="RHEA:12248"/>
        <dbReference type="ChEBI" id="CHEBI:15378"/>
        <dbReference type="ChEBI" id="CHEBI:57783"/>
        <dbReference type="ChEBI" id="CHEBI:58349"/>
        <dbReference type="ChEBI" id="CHEBI:68483"/>
        <dbReference type="ChEBI" id="CHEBI:70757"/>
        <dbReference type="EC" id="1.3.1.98"/>
    </reaction>
</comment>
<keyword evidence="12 16" id="KW-0560">Oxidoreductase</keyword>
<comment type="caution">
    <text evidence="16">Lacks conserved residue(s) required for the propagation of feature annotation.</text>
</comment>
<dbReference type="Gene3D" id="3.30.43.10">
    <property type="entry name" value="Uridine Diphospho-n-acetylenolpyruvylglucosamine Reductase, domain 2"/>
    <property type="match status" value="1"/>
</dbReference>
<dbReference type="InterPro" id="IPR003170">
    <property type="entry name" value="MurB"/>
</dbReference>
<dbReference type="Pfam" id="PF02873">
    <property type="entry name" value="MurB_C"/>
    <property type="match status" value="1"/>
</dbReference>
<keyword evidence="10 16" id="KW-0133">Cell shape</keyword>
<dbReference type="Proteomes" id="UP000435177">
    <property type="component" value="Unassembled WGS sequence"/>
</dbReference>
<keyword evidence="21" id="KW-1185">Reference proteome</keyword>
<dbReference type="Pfam" id="PF01565">
    <property type="entry name" value="FAD_binding_4"/>
    <property type="match status" value="1"/>
</dbReference>
<comment type="caution">
    <text evidence="19">The sequence shown here is derived from an EMBL/GenBank/DDBJ whole genome shotgun (WGS) entry which is preliminary data.</text>
</comment>
<comment type="subcellular location">
    <subcellularLocation>
        <location evidence="3 16">Cytoplasm</location>
    </subcellularLocation>
</comment>
<dbReference type="GO" id="GO:0008762">
    <property type="term" value="F:UDP-N-acetylmuramate dehydrogenase activity"/>
    <property type="evidence" value="ECO:0007669"/>
    <property type="project" value="UniProtKB-UniRule"/>
</dbReference>
<dbReference type="GO" id="GO:0008360">
    <property type="term" value="P:regulation of cell shape"/>
    <property type="evidence" value="ECO:0007669"/>
    <property type="project" value="UniProtKB-KW"/>
</dbReference>
<proteinExistence type="inferred from homology"/>
<keyword evidence="9 16" id="KW-0521">NADP</keyword>
<evidence type="ECO:0000256" key="12">
    <source>
        <dbReference type="ARBA" id="ARBA00023002"/>
    </source>
</evidence>
<keyword evidence="7 16" id="KW-0285">Flavoprotein</keyword>
<comment type="similarity">
    <text evidence="16">Belongs to the MurB family.</text>
</comment>
<evidence type="ECO:0000256" key="3">
    <source>
        <dbReference type="ARBA" id="ARBA00004496"/>
    </source>
</evidence>
<keyword evidence="14 16" id="KW-0961">Cell wall biogenesis/degradation</keyword>
<evidence type="ECO:0000256" key="9">
    <source>
        <dbReference type="ARBA" id="ARBA00022857"/>
    </source>
</evidence>
<dbReference type="AlphaFoldDB" id="A0A268EPY4"/>
<dbReference type="InterPro" id="IPR016166">
    <property type="entry name" value="FAD-bd_PCMH"/>
</dbReference>
<dbReference type="Gene3D" id="3.30.465.10">
    <property type="match status" value="1"/>
</dbReference>
<keyword evidence="5 16" id="KW-0963">Cytoplasm</keyword>
<evidence type="ECO:0000256" key="5">
    <source>
        <dbReference type="ARBA" id="ARBA00022490"/>
    </source>
</evidence>
<evidence type="ECO:0000256" key="10">
    <source>
        <dbReference type="ARBA" id="ARBA00022960"/>
    </source>
</evidence>
<dbReference type="SUPFAM" id="SSF56176">
    <property type="entry name" value="FAD-binding/transporter-associated domain-like"/>
    <property type="match status" value="1"/>
</dbReference>
<dbReference type="HAMAP" id="MF_00037">
    <property type="entry name" value="MurB"/>
    <property type="match status" value="1"/>
</dbReference>
<evidence type="ECO:0000313" key="19">
    <source>
        <dbReference type="EMBL" id="PAD75165.1"/>
    </source>
</evidence>
<dbReference type="EMBL" id="WOAA01000048">
    <property type="protein sequence ID" value="MUG69000.1"/>
    <property type="molecule type" value="Genomic_DNA"/>
</dbReference>
<dbReference type="RefSeq" id="WP_095266250.1">
    <property type="nucleotide sequence ID" value="NZ_NPBY01000047.1"/>
</dbReference>
<evidence type="ECO:0000256" key="14">
    <source>
        <dbReference type="ARBA" id="ARBA00023316"/>
    </source>
</evidence>
<dbReference type="InterPro" id="IPR006094">
    <property type="entry name" value="Oxid_FAD_bind_N"/>
</dbReference>
<feature type="active site" evidence="16">
    <location>
        <position position="336"/>
    </location>
</feature>
<dbReference type="SUPFAM" id="SSF56194">
    <property type="entry name" value="Uridine diphospho-N-Acetylenolpyruvylglucosamine reductase, MurB, C-terminal domain"/>
    <property type="match status" value="1"/>
</dbReference>
<dbReference type="GO" id="GO:0005829">
    <property type="term" value="C:cytosol"/>
    <property type="evidence" value="ECO:0007669"/>
    <property type="project" value="TreeGrafter"/>
</dbReference>
<evidence type="ECO:0000256" key="1">
    <source>
        <dbReference type="ARBA" id="ARBA00001974"/>
    </source>
</evidence>
<feature type="domain" description="FAD-binding PCMH-type" evidence="17">
    <location>
        <begin position="25"/>
        <end position="194"/>
    </location>
</feature>
<comment type="function">
    <text evidence="2 16">Cell wall formation.</text>
</comment>
<reference evidence="19 20" key="1">
    <citation type="submission" date="2017-07" db="EMBL/GenBank/DDBJ databases">
        <title>Isolation and whole genome analysis of endospore-forming bacteria from heroin.</title>
        <authorList>
            <person name="Kalinowski J."/>
            <person name="Ahrens B."/>
            <person name="Al-Dilaimi A."/>
            <person name="Winkler A."/>
            <person name="Wibberg D."/>
            <person name="Schleenbecker U."/>
            <person name="Ruckert C."/>
            <person name="Wolfel R."/>
            <person name="Grass G."/>
        </authorList>
    </citation>
    <scope>NUCLEOTIDE SEQUENCE [LARGE SCALE GENOMIC DNA]</scope>
    <source>
        <strain evidence="19 20">7537-G1</strain>
    </source>
</reference>
<dbReference type="GO" id="GO:0071555">
    <property type="term" value="P:cell wall organization"/>
    <property type="evidence" value="ECO:0007669"/>
    <property type="project" value="UniProtKB-KW"/>
</dbReference>
<dbReference type="PANTHER" id="PTHR21071:SF4">
    <property type="entry name" value="UDP-N-ACETYLENOLPYRUVOYLGLUCOSAMINE REDUCTASE"/>
    <property type="match status" value="1"/>
</dbReference>
<organism evidence="19 20">
    <name type="scientific">Paenibacillus campinasensis</name>
    <dbReference type="NCBI Taxonomy" id="66347"/>
    <lineage>
        <taxon>Bacteria</taxon>
        <taxon>Bacillati</taxon>
        <taxon>Bacillota</taxon>
        <taxon>Bacilli</taxon>
        <taxon>Bacillales</taxon>
        <taxon>Paenibacillaceae</taxon>
        <taxon>Paenibacillus</taxon>
    </lineage>
</organism>
<dbReference type="InterPro" id="IPR011601">
    <property type="entry name" value="MurB_C"/>
</dbReference>
<keyword evidence="13 16" id="KW-0131">Cell cycle</keyword>
<dbReference type="Proteomes" id="UP000215596">
    <property type="component" value="Unassembled WGS sequence"/>
</dbReference>
<name>A0A268EPY4_9BACL</name>
<evidence type="ECO:0000256" key="8">
    <source>
        <dbReference type="ARBA" id="ARBA00022827"/>
    </source>
</evidence>
<evidence type="ECO:0000259" key="17">
    <source>
        <dbReference type="PROSITE" id="PS51387"/>
    </source>
</evidence>
<dbReference type="UniPathway" id="UPA00219"/>
<protein>
    <recommendedName>
        <fullName evidence="16">UDP-N-acetylenolpyruvoylglucosamine reductase</fullName>
        <ecNumber evidence="16">1.3.1.98</ecNumber>
    </recommendedName>
    <alternativeName>
        <fullName evidence="16">UDP-N-acetylmuramate dehydrogenase</fullName>
    </alternativeName>
</protein>
<dbReference type="GO" id="GO:0009252">
    <property type="term" value="P:peptidoglycan biosynthetic process"/>
    <property type="evidence" value="ECO:0007669"/>
    <property type="project" value="UniProtKB-UniRule"/>
</dbReference>
<feature type="active site" description="Proton donor" evidence="16">
    <location>
        <position position="264"/>
    </location>
</feature>
<evidence type="ECO:0000313" key="20">
    <source>
        <dbReference type="Proteomes" id="UP000215596"/>
    </source>
</evidence>
<evidence type="ECO:0000256" key="4">
    <source>
        <dbReference type="ARBA" id="ARBA00004752"/>
    </source>
</evidence>
<dbReference type="GO" id="GO:0051301">
    <property type="term" value="P:cell division"/>
    <property type="evidence" value="ECO:0007669"/>
    <property type="project" value="UniProtKB-KW"/>
</dbReference>
<reference evidence="18 21" key="2">
    <citation type="submission" date="2019-11" db="EMBL/GenBank/DDBJ databases">
        <title>Draft genome sequences of five Paenibacillus species of dairy origin.</title>
        <authorList>
            <person name="Olajide A.M."/>
            <person name="Chen S."/>
            <person name="Lapointe G."/>
        </authorList>
    </citation>
    <scope>NUCLEOTIDE SEQUENCE [LARGE SCALE GENOMIC DNA]</scope>
    <source>
        <strain evidence="18 21">3CS1</strain>
    </source>
</reference>